<keyword evidence="1" id="KW-0812">Transmembrane</keyword>
<feature type="transmembrane region" description="Helical" evidence="1">
    <location>
        <begin position="37"/>
        <end position="56"/>
    </location>
</feature>
<name>B4Y324_9BURK</name>
<evidence type="ECO:0000313" key="2">
    <source>
        <dbReference type="EMBL" id="ACB13000.1"/>
    </source>
</evidence>
<keyword evidence="1" id="KW-1133">Transmembrane helix</keyword>
<organism evidence="2">
    <name type="scientific">Hydrogenophaga sp. PL2G6</name>
    <dbReference type="NCBI Taxonomy" id="503997"/>
    <lineage>
        <taxon>Bacteria</taxon>
        <taxon>Pseudomonadati</taxon>
        <taxon>Pseudomonadota</taxon>
        <taxon>Betaproteobacteria</taxon>
        <taxon>Burkholderiales</taxon>
        <taxon>Comamonadaceae</taxon>
        <taxon>Hydrogenophaga</taxon>
    </lineage>
</organism>
<proteinExistence type="predicted"/>
<accession>B4Y324</accession>
<feature type="transmembrane region" description="Helical" evidence="1">
    <location>
        <begin position="132"/>
        <end position="153"/>
    </location>
</feature>
<reference evidence="2" key="1">
    <citation type="journal article" date="2008" name="J. Bacteriol.">
        <title>The evolution of class 1 integrons and the rise of antibiotic resistance.</title>
        <authorList>
            <person name="Gillings M."/>
            <person name="Boucher Y."/>
            <person name="Labbate M."/>
            <person name="Holmes A."/>
            <person name="Krishnan S."/>
            <person name="Holley M."/>
            <person name="Stokes H.W."/>
        </authorList>
    </citation>
    <scope>NUCLEOTIDE SEQUENCE</scope>
</reference>
<feature type="transmembrane region" description="Helical" evidence="1">
    <location>
        <begin position="68"/>
        <end position="86"/>
    </location>
</feature>
<dbReference type="EMBL" id="EU327989">
    <property type="protein sequence ID" value="ACB13000.1"/>
    <property type="molecule type" value="Genomic_DNA"/>
</dbReference>
<protein>
    <submittedName>
        <fullName evidence="2">Uncharacterized protein</fullName>
    </submittedName>
</protein>
<sequence>MQIIARSQKQNKVINWSVCMFESPTDSRRAHAGSFKAVALGFFAHLIGFASYGLANEDLTLFDQRERFILYSMILAIAFRVIAWVARKHRKNLIEIIGYELPKDVAIVAPISQSSTDSKVRDLGLRYWRSQLAMHFMVGSWAFWIGALFYFFFIKKAA</sequence>
<keyword evidence="1" id="KW-0472">Membrane</keyword>
<dbReference type="AlphaFoldDB" id="B4Y324"/>
<evidence type="ECO:0000256" key="1">
    <source>
        <dbReference type="SAM" id="Phobius"/>
    </source>
</evidence>